<sequence length="134" mass="15513">MRVVHIDACSCEKIDIYKFFCDQRYDYAVTLEVTSDAQIAKGGRKSYQVKLEDEIKLNEKAKTAFETSTSLWIQEVQSTCNLHLQKGVKYIVRGKINRKGIATTNFCQTMKWSSLSEERHNEVKRLILDGLRCK</sequence>
<accession>A0A443S5H6</accession>
<dbReference type="SUPFAM" id="SSF50242">
    <property type="entry name" value="TIMP-like"/>
    <property type="match status" value="1"/>
</dbReference>
<dbReference type="PROSITE" id="PS50189">
    <property type="entry name" value="NTR"/>
    <property type="match status" value="1"/>
</dbReference>
<evidence type="ECO:0000313" key="3">
    <source>
        <dbReference type="EMBL" id="RWS22731.1"/>
    </source>
</evidence>
<dbReference type="STRING" id="299467.A0A443S5H6"/>
<reference evidence="3 4" key="1">
    <citation type="journal article" date="2018" name="Gigascience">
        <title>Genomes of trombidid mites reveal novel predicted allergens and laterally-transferred genes associated with secondary metabolism.</title>
        <authorList>
            <person name="Dong X."/>
            <person name="Chaisiri K."/>
            <person name="Xia D."/>
            <person name="Armstrong S.D."/>
            <person name="Fang Y."/>
            <person name="Donnelly M.J."/>
            <person name="Kadowaki T."/>
            <person name="McGarry J.W."/>
            <person name="Darby A.C."/>
            <person name="Makepeace B.L."/>
        </authorList>
    </citation>
    <scope>NUCLEOTIDE SEQUENCE [LARGE SCALE GENOMIC DNA]</scope>
    <source>
        <strain evidence="3">UoL-UT</strain>
    </source>
</reference>
<comment type="caution">
    <text evidence="3">The sequence shown here is derived from an EMBL/GenBank/DDBJ whole genome shotgun (WGS) entry which is preliminary data.</text>
</comment>
<keyword evidence="4" id="KW-1185">Reference proteome</keyword>
<dbReference type="InterPro" id="IPR008993">
    <property type="entry name" value="TIMP-like_OB-fold"/>
</dbReference>
<organism evidence="3 4">
    <name type="scientific">Leptotrombidium deliense</name>
    <dbReference type="NCBI Taxonomy" id="299467"/>
    <lineage>
        <taxon>Eukaryota</taxon>
        <taxon>Metazoa</taxon>
        <taxon>Ecdysozoa</taxon>
        <taxon>Arthropoda</taxon>
        <taxon>Chelicerata</taxon>
        <taxon>Arachnida</taxon>
        <taxon>Acari</taxon>
        <taxon>Acariformes</taxon>
        <taxon>Trombidiformes</taxon>
        <taxon>Prostigmata</taxon>
        <taxon>Anystina</taxon>
        <taxon>Parasitengona</taxon>
        <taxon>Trombiculoidea</taxon>
        <taxon>Trombiculidae</taxon>
        <taxon>Leptotrombidium</taxon>
    </lineage>
</organism>
<feature type="domain" description="NTR" evidence="2">
    <location>
        <begin position="9"/>
        <end position="133"/>
    </location>
</feature>
<dbReference type="Proteomes" id="UP000288716">
    <property type="component" value="Unassembled WGS sequence"/>
</dbReference>
<evidence type="ECO:0000259" key="2">
    <source>
        <dbReference type="PROSITE" id="PS50189"/>
    </source>
</evidence>
<dbReference type="OrthoDB" id="6508039at2759"/>
<keyword evidence="1" id="KW-1015">Disulfide bond</keyword>
<name>A0A443S5H6_9ACAR</name>
<proteinExistence type="predicted"/>
<gene>
    <name evidence="3" type="ORF">B4U80_14000</name>
</gene>
<dbReference type="Gene3D" id="2.40.50.120">
    <property type="match status" value="1"/>
</dbReference>
<evidence type="ECO:0000313" key="4">
    <source>
        <dbReference type="Proteomes" id="UP000288716"/>
    </source>
</evidence>
<evidence type="ECO:0000256" key="1">
    <source>
        <dbReference type="ARBA" id="ARBA00023157"/>
    </source>
</evidence>
<protein>
    <recommendedName>
        <fullName evidence="2">NTR domain-containing protein</fullName>
    </recommendedName>
</protein>
<dbReference type="EMBL" id="NCKV01008053">
    <property type="protein sequence ID" value="RWS22731.1"/>
    <property type="molecule type" value="Genomic_DNA"/>
</dbReference>
<dbReference type="InterPro" id="IPR001134">
    <property type="entry name" value="Netrin_domain"/>
</dbReference>
<dbReference type="VEuPathDB" id="VectorBase:LDEU009308"/>
<dbReference type="AlphaFoldDB" id="A0A443S5H6"/>